<feature type="region of interest" description="Disordered" evidence="1">
    <location>
        <begin position="1"/>
        <end position="20"/>
    </location>
</feature>
<organism evidence="2 3">
    <name type="scientific">Populus alba x Populus x berolinensis</name>
    <dbReference type="NCBI Taxonomy" id="444605"/>
    <lineage>
        <taxon>Eukaryota</taxon>
        <taxon>Viridiplantae</taxon>
        <taxon>Streptophyta</taxon>
        <taxon>Embryophyta</taxon>
        <taxon>Tracheophyta</taxon>
        <taxon>Spermatophyta</taxon>
        <taxon>Magnoliopsida</taxon>
        <taxon>eudicotyledons</taxon>
        <taxon>Gunneridae</taxon>
        <taxon>Pentapetalae</taxon>
        <taxon>rosids</taxon>
        <taxon>fabids</taxon>
        <taxon>Malpighiales</taxon>
        <taxon>Salicaceae</taxon>
        <taxon>Saliceae</taxon>
        <taxon>Populus</taxon>
    </lineage>
</organism>
<reference evidence="2" key="1">
    <citation type="journal article" date="2023" name="Mol. Ecol. Resour.">
        <title>Chromosome-level genome assembly of a triploid poplar Populus alba 'Berolinensis'.</title>
        <authorList>
            <person name="Chen S."/>
            <person name="Yu Y."/>
            <person name="Wang X."/>
            <person name="Wang S."/>
            <person name="Zhang T."/>
            <person name="Zhou Y."/>
            <person name="He R."/>
            <person name="Meng N."/>
            <person name="Wang Y."/>
            <person name="Liu W."/>
            <person name="Liu Z."/>
            <person name="Liu J."/>
            <person name="Guo Q."/>
            <person name="Huang H."/>
            <person name="Sederoff R.R."/>
            <person name="Wang G."/>
            <person name="Qu G."/>
            <person name="Chen S."/>
        </authorList>
    </citation>
    <scope>NUCLEOTIDE SEQUENCE</scope>
    <source>
        <strain evidence="2">SC-2020</strain>
    </source>
</reference>
<evidence type="ECO:0000256" key="1">
    <source>
        <dbReference type="SAM" id="MobiDB-lite"/>
    </source>
</evidence>
<feature type="compositionally biased region" description="Basic residues" evidence="1">
    <location>
        <begin position="9"/>
        <end position="19"/>
    </location>
</feature>
<comment type="caution">
    <text evidence="2">The sequence shown here is derived from an EMBL/GenBank/DDBJ whole genome shotgun (WGS) entry which is preliminary data.</text>
</comment>
<dbReference type="EMBL" id="JAQIZT010000003">
    <property type="protein sequence ID" value="KAJ7003646.1"/>
    <property type="molecule type" value="Genomic_DNA"/>
</dbReference>
<accession>A0AAD6R7B3</accession>
<proteinExistence type="predicted"/>
<evidence type="ECO:0000313" key="3">
    <source>
        <dbReference type="Proteomes" id="UP001164929"/>
    </source>
</evidence>
<name>A0AAD6R7B3_9ROSI</name>
<dbReference type="AlphaFoldDB" id="A0AAD6R7B3"/>
<dbReference type="Proteomes" id="UP001164929">
    <property type="component" value="Chromosome 3"/>
</dbReference>
<keyword evidence="3" id="KW-1185">Reference proteome</keyword>
<evidence type="ECO:0000313" key="2">
    <source>
        <dbReference type="EMBL" id="KAJ7003646.1"/>
    </source>
</evidence>
<gene>
    <name evidence="2" type="ORF">NC653_008756</name>
</gene>
<sequence length="54" mass="6107">MKGSMSTSIKKKRRRKKHHAEVIGYYKNKGAVAELHAEKSPKEVTAEVQKVLSL</sequence>
<protein>
    <submittedName>
        <fullName evidence="2">Uncharacterized protein</fullName>
    </submittedName>
</protein>